<accession>A0A396ZLT4</accession>
<dbReference type="InterPro" id="IPR050579">
    <property type="entry name" value="PMP-22/EMP/MP20-like"/>
</dbReference>
<feature type="transmembrane region" description="Helical" evidence="5">
    <location>
        <begin position="154"/>
        <end position="177"/>
    </location>
</feature>
<dbReference type="EMBL" id="QUTC01005425">
    <property type="protein sequence ID" value="RHY58179.1"/>
    <property type="molecule type" value="Genomic_DNA"/>
</dbReference>
<feature type="transmembrane region" description="Helical" evidence="5">
    <location>
        <begin position="220"/>
        <end position="241"/>
    </location>
</feature>
<dbReference type="AlphaFoldDB" id="A0A396ZLT4"/>
<dbReference type="VEuPathDB" id="FungiDB:H257_00799"/>
<reference evidence="9 10" key="1">
    <citation type="submission" date="2018-08" db="EMBL/GenBank/DDBJ databases">
        <title>Aphanomyces genome sequencing and annotation.</title>
        <authorList>
            <person name="Minardi D."/>
            <person name="Oidtmann B."/>
            <person name="Van Der Giezen M."/>
            <person name="Studholme D.J."/>
        </authorList>
    </citation>
    <scope>NUCLEOTIDE SEQUENCE [LARGE SCALE GENOMIC DNA]</scope>
    <source>
        <strain evidence="8 9">SA</strain>
        <strain evidence="7 10">Yx</strain>
    </source>
</reference>
<evidence type="ECO:0000313" key="7">
    <source>
        <dbReference type="EMBL" id="RHX96479.1"/>
    </source>
</evidence>
<dbReference type="PANTHER" id="PTHR10671">
    <property type="entry name" value="EPITHELIAL MEMBRANE PROTEIN-RELATED"/>
    <property type="match status" value="1"/>
</dbReference>
<evidence type="ECO:0000256" key="4">
    <source>
        <dbReference type="ARBA" id="ARBA00023136"/>
    </source>
</evidence>
<evidence type="ECO:0008006" key="11">
    <source>
        <dbReference type="Google" id="ProtNLM"/>
    </source>
</evidence>
<keyword evidence="4 5" id="KW-0472">Membrane</keyword>
<feature type="chain" id="PRO_5036334560" description="Claudin" evidence="6">
    <location>
        <begin position="18"/>
        <end position="283"/>
    </location>
</feature>
<comment type="caution">
    <text evidence="7">The sequence shown here is derived from an EMBL/GenBank/DDBJ whole genome shotgun (WGS) entry which is preliminary data.</text>
</comment>
<gene>
    <name evidence="7" type="ORF">DYB25_001876</name>
    <name evidence="8" type="ORF">DYB38_000417</name>
</gene>
<protein>
    <recommendedName>
        <fullName evidence="11">Claudin</fullName>
    </recommendedName>
</protein>
<evidence type="ECO:0000313" key="9">
    <source>
        <dbReference type="Proteomes" id="UP000265716"/>
    </source>
</evidence>
<dbReference type="PANTHER" id="PTHR10671:SF108">
    <property type="entry name" value="CLAUDIN FAMILY PROTEIN-RELATED"/>
    <property type="match status" value="1"/>
</dbReference>
<evidence type="ECO:0000256" key="3">
    <source>
        <dbReference type="ARBA" id="ARBA00022989"/>
    </source>
</evidence>
<dbReference type="EMBL" id="QUTA01013390">
    <property type="protein sequence ID" value="RHX96479.1"/>
    <property type="molecule type" value="Genomic_DNA"/>
</dbReference>
<evidence type="ECO:0000256" key="1">
    <source>
        <dbReference type="ARBA" id="ARBA00004141"/>
    </source>
</evidence>
<keyword evidence="3 5" id="KW-1133">Transmembrane helix</keyword>
<keyword evidence="6" id="KW-0732">Signal</keyword>
<dbReference type="Proteomes" id="UP000265716">
    <property type="component" value="Unassembled WGS sequence"/>
</dbReference>
<evidence type="ECO:0000313" key="10">
    <source>
        <dbReference type="Proteomes" id="UP000266239"/>
    </source>
</evidence>
<proteinExistence type="predicted"/>
<evidence type="ECO:0000256" key="5">
    <source>
        <dbReference type="SAM" id="Phobius"/>
    </source>
</evidence>
<name>A0A396ZLT4_APHAT</name>
<dbReference type="Proteomes" id="UP000266239">
    <property type="component" value="Unassembled WGS sequence"/>
</dbReference>
<keyword evidence="2 5" id="KW-0812">Transmembrane</keyword>
<sequence length="283" mass="29961">MPCTCVGLLSLVMSVVAVVFSTTAAGLPLWSMLGVSPKREIAAASFTAGVWGYCTELSYANTGTTTASLQTTGPLSGTHGQCYLYYTSNTKVRVNLNNDLNNTIVLPNQGICATFSQDNSSSAPRLFSTVEGIDQAVFDDFLTKTCGVKGKVTLAFSMMSPVFGIMGTLMIALGVCCSKNRSCLVSFALFMTLLAGVWSLIVCIVWSQQQPSGNGLNFALSYYLEIAALVSYAIAVFFVGVHMTHGTSHGKAKSSQGGTAKLQEALEKHKKVAASGKQPTRLV</sequence>
<evidence type="ECO:0000256" key="2">
    <source>
        <dbReference type="ARBA" id="ARBA00022692"/>
    </source>
</evidence>
<organism evidence="7 10">
    <name type="scientific">Aphanomyces astaci</name>
    <name type="common">Crayfish plague agent</name>
    <dbReference type="NCBI Taxonomy" id="112090"/>
    <lineage>
        <taxon>Eukaryota</taxon>
        <taxon>Sar</taxon>
        <taxon>Stramenopiles</taxon>
        <taxon>Oomycota</taxon>
        <taxon>Saprolegniomycetes</taxon>
        <taxon>Saprolegniales</taxon>
        <taxon>Verrucalvaceae</taxon>
        <taxon>Aphanomyces</taxon>
    </lineage>
</organism>
<evidence type="ECO:0000313" key="8">
    <source>
        <dbReference type="EMBL" id="RHY58179.1"/>
    </source>
</evidence>
<comment type="subcellular location">
    <subcellularLocation>
        <location evidence="1">Membrane</location>
        <topology evidence="1">Multi-pass membrane protein</topology>
    </subcellularLocation>
</comment>
<dbReference type="Gene3D" id="1.20.140.150">
    <property type="match status" value="1"/>
</dbReference>
<feature type="signal peptide" evidence="6">
    <location>
        <begin position="1"/>
        <end position="17"/>
    </location>
</feature>
<evidence type="ECO:0000256" key="6">
    <source>
        <dbReference type="SAM" id="SignalP"/>
    </source>
</evidence>
<dbReference type="GO" id="GO:0005886">
    <property type="term" value="C:plasma membrane"/>
    <property type="evidence" value="ECO:0007669"/>
    <property type="project" value="TreeGrafter"/>
</dbReference>
<feature type="transmembrane region" description="Helical" evidence="5">
    <location>
        <begin position="184"/>
        <end position="208"/>
    </location>
</feature>